<dbReference type="VEuPathDB" id="VectorBase:BGLAX_038025"/>
<feature type="signal peptide" evidence="1">
    <location>
        <begin position="1"/>
        <end position="19"/>
    </location>
</feature>
<dbReference type="InterPro" id="IPR050314">
    <property type="entry name" value="Glycosyl_Hydrlase_18"/>
</dbReference>
<dbReference type="SUPFAM" id="SSF51445">
    <property type="entry name" value="(Trans)glycosidases"/>
    <property type="match status" value="1"/>
</dbReference>
<name>A0A2C9LSN0_BIOGL</name>
<organism evidence="3 4">
    <name type="scientific">Biomphalaria glabrata</name>
    <name type="common">Bloodfluke planorb</name>
    <name type="synonym">Freshwater snail</name>
    <dbReference type="NCBI Taxonomy" id="6526"/>
    <lineage>
        <taxon>Eukaryota</taxon>
        <taxon>Metazoa</taxon>
        <taxon>Spiralia</taxon>
        <taxon>Lophotrochozoa</taxon>
        <taxon>Mollusca</taxon>
        <taxon>Gastropoda</taxon>
        <taxon>Heterobranchia</taxon>
        <taxon>Euthyneura</taxon>
        <taxon>Panpulmonata</taxon>
        <taxon>Hygrophila</taxon>
        <taxon>Lymnaeoidea</taxon>
        <taxon>Planorbidae</taxon>
        <taxon>Biomphalaria</taxon>
    </lineage>
</organism>
<dbReference type="AlphaFoldDB" id="A0A2C9LSN0"/>
<dbReference type="Pfam" id="PF00704">
    <property type="entry name" value="Glyco_hydro_18"/>
    <property type="match status" value="1"/>
</dbReference>
<dbReference type="KEGG" id="bgt:106066200"/>
<dbReference type="GO" id="GO:0004568">
    <property type="term" value="F:chitinase activity"/>
    <property type="evidence" value="ECO:0007669"/>
    <property type="project" value="TreeGrafter"/>
</dbReference>
<dbReference type="InterPro" id="IPR017853">
    <property type="entry name" value="GH"/>
</dbReference>
<dbReference type="GO" id="GO:0006032">
    <property type="term" value="P:chitin catabolic process"/>
    <property type="evidence" value="ECO:0007669"/>
    <property type="project" value="TreeGrafter"/>
</dbReference>
<gene>
    <name evidence="3" type="primary">106066200</name>
</gene>
<dbReference type="Proteomes" id="UP000076420">
    <property type="component" value="Unassembled WGS sequence"/>
</dbReference>
<dbReference type="Gene3D" id="3.20.20.80">
    <property type="entry name" value="Glycosidases"/>
    <property type="match status" value="1"/>
</dbReference>
<reference evidence="3" key="1">
    <citation type="submission" date="2020-05" db="UniProtKB">
        <authorList>
            <consortium name="EnsemblMetazoa"/>
        </authorList>
    </citation>
    <scope>IDENTIFICATION</scope>
    <source>
        <strain evidence="3">BB02</strain>
    </source>
</reference>
<evidence type="ECO:0000256" key="1">
    <source>
        <dbReference type="SAM" id="SignalP"/>
    </source>
</evidence>
<evidence type="ECO:0000259" key="2">
    <source>
        <dbReference type="PROSITE" id="PS51910"/>
    </source>
</evidence>
<feature type="domain" description="GH18" evidence="2">
    <location>
        <begin position="22"/>
        <end position="160"/>
    </location>
</feature>
<protein>
    <recommendedName>
        <fullName evidence="2">GH18 domain-containing protein</fullName>
    </recommendedName>
</protein>
<dbReference type="InterPro" id="IPR001223">
    <property type="entry name" value="Glyco_hydro18_cat"/>
</dbReference>
<dbReference type="VEuPathDB" id="VectorBase:BGLB034517"/>
<evidence type="ECO:0000313" key="3">
    <source>
        <dbReference type="EnsemblMetazoa" id="BGLB034517-PA"/>
    </source>
</evidence>
<dbReference type="GO" id="GO:0005975">
    <property type="term" value="P:carbohydrate metabolic process"/>
    <property type="evidence" value="ECO:0007669"/>
    <property type="project" value="InterPro"/>
</dbReference>
<dbReference type="STRING" id="6526.A0A2C9LSN0"/>
<feature type="chain" id="PRO_5013197577" description="GH18 domain-containing protein" evidence="1">
    <location>
        <begin position="20"/>
        <end position="160"/>
    </location>
</feature>
<dbReference type="PROSITE" id="PS51910">
    <property type="entry name" value="GH18_2"/>
    <property type="match status" value="1"/>
</dbReference>
<sequence length="160" mass="18720">MKLTVFVIALFSWIQLTQGRCTKVCLFHVSWVNSVFFDVRSIESNISSLCSHVIIGYGIIVDPENPRIQLYERVNDYLLGLQALKKVNANFKILLQVQNWRSMDDINDAYDKMISSINGRRTFVQKIVKLLRDMGFDGIQIRERHFQRVVSIRKEHIVFL</sequence>
<dbReference type="GO" id="GO:0005576">
    <property type="term" value="C:extracellular region"/>
    <property type="evidence" value="ECO:0007669"/>
    <property type="project" value="TreeGrafter"/>
</dbReference>
<accession>A0A2C9LSN0</accession>
<dbReference type="PANTHER" id="PTHR11177:SF317">
    <property type="entry name" value="CHITINASE 12-RELATED"/>
    <property type="match status" value="1"/>
</dbReference>
<evidence type="ECO:0000313" key="4">
    <source>
        <dbReference type="Proteomes" id="UP000076420"/>
    </source>
</evidence>
<dbReference type="GO" id="GO:0008061">
    <property type="term" value="F:chitin binding"/>
    <property type="evidence" value="ECO:0007669"/>
    <property type="project" value="TreeGrafter"/>
</dbReference>
<dbReference type="PANTHER" id="PTHR11177">
    <property type="entry name" value="CHITINASE"/>
    <property type="match status" value="1"/>
</dbReference>
<keyword evidence="1" id="KW-0732">Signal</keyword>
<dbReference type="EnsemblMetazoa" id="BGLB034517-RA">
    <property type="protein sequence ID" value="BGLB034517-PA"/>
    <property type="gene ID" value="BGLB034517"/>
</dbReference>
<proteinExistence type="predicted"/>